<evidence type="ECO:0000256" key="1">
    <source>
        <dbReference type="ARBA" id="ARBA00009865"/>
    </source>
</evidence>
<dbReference type="Proteomes" id="UP000298285">
    <property type="component" value="Unassembled WGS sequence"/>
</dbReference>
<dbReference type="InterPro" id="IPR013320">
    <property type="entry name" value="ConA-like_dom_sf"/>
</dbReference>
<dbReference type="CDD" id="cd09001">
    <property type="entry name" value="GH43_FsAxh1-like"/>
    <property type="match status" value="1"/>
</dbReference>
<dbReference type="Pfam" id="PF17851">
    <property type="entry name" value="GH43_C2"/>
    <property type="match status" value="1"/>
</dbReference>
<dbReference type="InterPro" id="IPR051795">
    <property type="entry name" value="Glycosyl_Hydrlase_43"/>
</dbReference>
<keyword evidence="2 6" id="KW-0378">Hydrolase</keyword>
<dbReference type="InterPro" id="IPR006710">
    <property type="entry name" value="Glyco_hydro_43"/>
</dbReference>
<feature type="site" description="Important for catalytic activity, responsible for pKa modulation of the active site Glu and correct orientation of both the proton donor and substrate" evidence="5">
    <location>
        <position position="150"/>
    </location>
</feature>
<evidence type="ECO:0000313" key="10">
    <source>
        <dbReference type="Proteomes" id="UP000298285"/>
    </source>
</evidence>
<dbReference type="EMBL" id="SPPK01000001">
    <property type="protein sequence ID" value="TFU91225.1"/>
    <property type="molecule type" value="Genomic_DNA"/>
</dbReference>
<comment type="caution">
    <text evidence="9">The sequence shown here is derived from an EMBL/GenBank/DDBJ whole genome shotgun (WGS) entry which is preliminary data.</text>
</comment>
<keyword evidence="3 6" id="KW-0326">Glycosidase</keyword>
<feature type="domain" description="Beta-xylosidase C-terminal Concanavalin A-like" evidence="8">
    <location>
        <begin position="327"/>
        <end position="511"/>
    </location>
</feature>
<dbReference type="SUPFAM" id="SSF75005">
    <property type="entry name" value="Arabinanase/levansucrase/invertase"/>
    <property type="match status" value="1"/>
</dbReference>
<evidence type="ECO:0000313" key="9">
    <source>
        <dbReference type="EMBL" id="TFU91225.1"/>
    </source>
</evidence>
<dbReference type="OrthoDB" id="9801455at2"/>
<reference evidence="9 10" key="1">
    <citation type="submission" date="2019-03" db="EMBL/GenBank/DDBJ databases">
        <title>Diversity of the mouse oral microbiome.</title>
        <authorList>
            <person name="Joseph S."/>
            <person name="Aduse-Opoku J."/>
            <person name="Curtis M."/>
            <person name="Wade W."/>
            <person name="Hashim A."/>
        </authorList>
    </citation>
    <scope>NUCLEOTIDE SEQUENCE [LARGE SCALE GENOMIC DNA]</scope>
    <source>
        <strain evidence="9 10">P11</strain>
    </source>
</reference>
<evidence type="ECO:0000259" key="8">
    <source>
        <dbReference type="Pfam" id="PF17851"/>
    </source>
</evidence>
<comment type="similarity">
    <text evidence="1 6">Belongs to the glycosyl hydrolase 43 family.</text>
</comment>
<organism evidence="9 10">
    <name type="scientific">Dysgonomonas mossii</name>
    <dbReference type="NCBI Taxonomy" id="163665"/>
    <lineage>
        <taxon>Bacteria</taxon>
        <taxon>Pseudomonadati</taxon>
        <taxon>Bacteroidota</taxon>
        <taxon>Bacteroidia</taxon>
        <taxon>Bacteroidales</taxon>
        <taxon>Dysgonomonadaceae</taxon>
        <taxon>Dysgonomonas</taxon>
    </lineage>
</organism>
<accession>A0A4Y9IUA5</accession>
<dbReference type="InterPro" id="IPR023296">
    <property type="entry name" value="Glyco_hydro_beta-prop_sf"/>
</dbReference>
<evidence type="ECO:0000256" key="4">
    <source>
        <dbReference type="PIRSR" id="PIRSR606710-1"/>
    </source>
</evidence>
<evidence type="ECO:0000256" key="6">
    <source>
        <dbReference type="RuleBase" id="RU361187"/>
    </source>
</evidence>
<dbReference type="Gene3D" id="2.115.10.20">
    <property type="entry name" value="Glycosyl hydrolase domain, family 43"/>
    <property type="match status" value="1"/>
</dbReference>
<dbReference type="AlphaFoldDB" id="A0A4Y9IUA5"/>
<evidence type="ECO:0000256" key="7">
    <source>
        <dbReference type="SAM" id="SignalP"/>
    </source>
</evidence>
<dbReference type="RefSeq" id="WP_135104240.1">
    <property type="nucleotide sequence ID" value="NZ_JADGKW010000001.1"/>
</dbReference>
<dbReference type="InterPro" id="IPR041542">
    <property type="entry name" value="GH43_C2"/>
</dbReference>
<name>A0A4Y9IUA5_9BACT</name>
<dbReference type="PANTHER" id="PTHR42812:SF12">
    <property type="entry name" value="BETA-XYLOSIDASE-RELATED"/>
    <property type="match status" value="1"/>
</dbReference>
<dbReference type="GO" id="GO:0005975">
    <property type="term" value="P:carbohydrate metabolic process"/>
    <property type="evidence" value="ECO:0007669"/>
    <property type="project" value="InterPro"/>
</dbReference>
<proteinExistence type="inferred from homology"/>
<dbReference type="PROSITE" id="PS51257">
    <property type="entry name" value="PROKAR_LIPOPROTEIN"/>
    <property type="match status" value="1"/>
</dbReference>
<feature type="chain" id="PRO_5021226787" evidence="7">
    <location>
        <begin position="19"/>
        <end position="515"/>
    </location>
</feature>
<dbReference type="PANTHER" id="PTHR42812">
    <property type="entry name" value="BETA-XYLOSIDASE"/>
    <property type="match status" value="1"/>
</dbReference>
<evidence type="ECO:0000256" key="3">
    <source>
        <dbReference type="ARBA" id="ARBA00023295"/>
    </source>
</evidence>
<gene>
    <name evidence="9" type="ORF">E4T88_04365</name>
</gene>
<dbReference type="GO" id="GO:0004553">
    <property type="term" value="F:hydrolase activity, hydrolyzing O-glycosyl compounds"/>
    <property type="evidence" value="ECO:0007669"/>
    <property type="project" value="InterPro"/>
</dbReference>
<feature type="signal peptide" evidence="7">
    <location>
        <begin position="1"/>
        <end position="18"/>
    </location>
</feature>
<keyword evidence="7" id="KW-0732">Signal</keyword>
<evidence type="ECO:0000256" key="2">
    <source>
        <dbReference type="ARBA" id="ARBA00022801"/>
    </source>
</evidence>
<feature type="active site" description="Proton acceptor" evidence="4">
    <location>
        <position position="40"/>
    </location>
</feature>
<sequence length="515" mass="58624">MKNIILVLSLFISALAGCKNTPSVKKDKFTNPVIYADVPDMDIIRVGSDYYMVSTTMHLMPGAPIMRSKDLVNWEIISYLFDEIKDSPLYDLEGGNVYGQGQWASSLRYHNGKFYVLFATNRPQRTYIYETEDPTGKWEKISEFDRTFHDASLLFDDDGKVYLAYGSGQIRITELKSDLSDVKPDGLDAVVIKGKEDGFPNLLEGTHLCKYNDKYYMFLIWWPQGGIRTQLCFRSDQIGGPYESKVILSDFMDRPGAGVAQGCIVDTEDGDWYGFLFQDRGAVGRVPVLMPCRWEDGWPILGNEEGKVPKVMEKPIQGFNATPLVISDNFDTDKLALNWQWNHNPDNNLWSLSERPGYMRLKTGKVVETIFEARNILSQRTEGPKCSGIISMDISNMKDGDIAGLGAYCAEPGLISVVMEGNKKYLVMTDRDQEKARVDLSVEKIYLRMDCDFNTDNANFFYSVDKENWIQLGTEFHMIYNLKHFMGNRFAIYNYATKAAGGYVDVDYFEYAKSE</sequence>
<feature type="active site" description="Proton donor" evidence="4">
    <location>
        <position position="204"/>
    </location>
</feature>
<dbReference type="Pfam" id="PF04616">
    <property type="entry name" value="Glyco_hydro_43"/>
    <property type="match status" value="1"/>
</dbReference>
<dbReference type="Gene3D" id="2.60.120.200">
    <property type="match status" value="1"/>
</dbReference>
<evidence type="ECO:0000256" key="5">
    <source>
        <dbReference type="PIRSR" id="PIRSR606710-2"/>
    </source>
</evidence>
<protein>
    <submittedName>
        <fullName evidence="9">Glycosyl hydrolase 43 family protein</fullName>
    </submittedName>
</protein>
<dbReference type="SUPFAM" id="SSF49899">
    <property type="entry name" value="Concanavalin A-like lectins/glucanases"/>
    <property type="match status" value="1"/>
</dbReference>